<name>A0A5A7Q102_STRAF</name>
<evidence type="ECO:0000259" key="6">
    <source>
        <dbReference type="PROSITE" id="PS51294"/>
    </source>
</evidence>
<gene>
    <name evidence="7" type="ORF">STAS_15029</name>
</gene>
<feature type="domain" description="Myb-like" evidence="5">
    <location>
        <begin position="188"/>
        <end position="239"/>
    </location>
</feature>
<evidence type="ECO:0000259" key="5">
    <source>
        <dbReference type="PROSITE" id="PS50090"/>
    </source>
</evidence>
<dbReference type="SMART" id="SM00717">
    <property type="entry name" value="SANT"/>
    <property type="match status" value="2"/>
</dbReference>
<feature type="domain" description="Myb-like" evidence="5">
    <location>
        <begin position="240"/>
        <end position="290"/>
    </location>
</feature>
<proteinExistence type="predicted"/>
<dbReference type="FunFam" id="1.10.10.60:FF:000010">
    <property type="entry name" value="Transcriptional activator Myb isoform A"/>
    <property type="match status" value="1"/>
</dbReference>
<sequence>MEPATNFDQIYQNALPPAFKLEKLDEFSMDKNTYYLQDFHHLDHQFHLPYYSSSIFNPSADVQSNGSDPFYPSFTDSCSFYEFSDFKPYEEKGIHSNFSAAMQSFQECDEYSNNHLNPKDFLTKIEPLRMVFPHDDSSCVTADNNNNNVTCFCKENDEKYSKNLKNMKSSNKNHQSVSTKRLGFIKNKSKPSKGQWTVEEDRILIHLVEKYGVRKWSRIAQMLKGRIGKQCRERWHNHLRPDIKKDLWTEDEDRVLIEAHAEVGNKWAEIAKRLLGRTENSIKNHWNATKRRQLSRRKCRTKWPKPSSVLQNYIKSLHLEKEDIKRSSFRNEANNASSAEATQPDDIFKNSQKEVALVSSEQVYDCMVSGFEFDEVPDFGIHGCYDEKFDSIIDLALEAPPLMHYEGEEEVDFFNGVEDMDAW</sequence>
<dbReference type="InterPro" id="IPR050560">
    <property type="entry name" value="MYB_TF"/>
</dbReference>
<dbReference type="GO" id="GO:0000981">
    <property type="term" value="F:DNA-binding transcription factor activity, RNA polymerase II-specific"/>
    <property type="evidence" value="ECO:0007669"/>
    <property type="project" value="TreeGrafter"/>
</dbReference>
<dbReference type="InterPro" id="IPR017930">
    <property type="entry name" value="Myb_dom"/>
</dbReference>
<feature type="domain" description="HTH myb-type" evidence="6">
    <location>
        <begin position="244"/>
        <end position="294"/>
    </location>
</feature>
<dbReference type="PROSITE" id="PS50090">
    <property type="entry name" value="MYB_LIKE"/>
    <property type="match status" value="2"/>
</dbReference>
<dbReference type="Proteomes" id="UP000325081">
    <property type="component" value="Unassembled WGS sequence"/>
</dbReference>
<dbReference type="Gene3D" id="1.10.10.60">
    <property type="entry name" value="Homeodomain-like"/>
    <property type="match status" value="2"/>
</dbReference>
<organism evidence="7 8">
    <name type="scientific">Striga asiatica</name>
    <name type="common">Asiatic witchweed</name>
    <name type="synonym">Buchnera asiatica</name>
    <dbReference type="NCBI Taxonomy" id="4170"/>
    <lineage>
        <taxon>Eukaryota</taxon>
        <taxon>Viridiplantae</taxon>
        <taxon>Streptophyta</taxon>
        <taxon>Embryophyta</taxon>
        <taxon>Tracheophyta</taxon>
        <taxon>Spermatophyta</taxon>
        <taxon>Magnoliopsida</taxon>
        <taxon>eudicotyledons</taxon>
        <taxon>Gunneridae</taxon>
        <taxon>Pentapetalae</taxon>
        <taxon>asterids</taxon>
        <taxon>lamiids</taxon>
        <taxon>Lamiales</taxon>
        <taxon>Orobanchaceae</taxon>
        <taxon>Buchnereae</taxon>
        <taxon>Striga</taxon>
    </lineage>
</organism>
<dbReference type="Pfam" id="PF00249">
    <property type="entry name" value="Myb_DNA-binding"/>
    <property type="match status" value="2"/>
</dbReference>
<dbReference type="GO" id="GO:0005634">
    <property type="term" value="C:nucleus"/>
    <property type="evidence" value="ECO:0007669"/>
    <property type="project" value="UniProtKB-SubCell"/>
</dbReference>
<feature type="domain" description="HTH myb-type" evidence="6">
    <location>
        <begin position="193"/>
        <end position="243"/>
    </location>
</feature>
<evidence type="ECO:0000256" key="2">
    <source>
        <dbReference type="ARBA" id="ARBA00022737"/>
    </source>
</evidence>
<evidence type="ECO:0000313" key="8">
    <source>
        <dbReference type="Proteomes" id="UP000325081"/>
    </source>
</evidence>
<comment type="caution">
    <text evidence="7">The sequence shown here is derived from an EMBL/GenBank/DDBJ whole genome shotgun (WGS) entry which is preliminary data.</text>
</comment>
<evidence type="ECO:0000256" key="3">
    <source>
        <dbReference type="ARBA" id="ARBA00023125"/>
    </source>
</evidence>
<dbReference type="PANTHER" id="PTHR45614">
    <property type="entry name" value="MYB PROTEIN-RELATED"/>
    <property type="match status" value="1"/>
</dbReference>
<evidence type="ECO:0000256" key="1">
    <source>
        <dbReference type="ARBA" id="ARBA00004123"/>
    </source>
</evidence>
<evidence type="ECO:0000313" key="7">
    <source>
        <dbReference type="EMBL" id="GER38512.1"/>
    </source>
</evidence>
<dbReference type="InterPro" id="IPR001005">
    <property type="entry name" value="SANT/Myb"/>
</dbReference>
<keyword evidence="4" id="KW-0539">Nucleus</keyword>
<dbReference type="PROSITE" id="PS51294">
    <property type="entry name" value="HTH_MYB"/>
    <property type="match status" value="2"/>
</dbReference>
<dbReference type="InterPro" id="IPR009057">
    <property type="entry name" value="Homeodomain-like_sf"/>
</dbReference>
<accession>A0A5A7Q102</accession>
<dbReference type="PANTHER" id="PTHR45614:SF285">
    <property type="entry name" value="TRANSCRIPTION FACTOR MYB98"/>
    <property type="match status" value="1"/>
</dbReference>
<keyword evidence="2" id="KW-0677">Repeat</keyword>
<keyword evidence="8" id="KW-1185">Reference proteome</keyword>
<dbReference type="CDD" id="cd00167">
    <property type="entry name" value="SANT"/>
    <property type="match status" value="2"/>
</dbReference>
<reference evidence="8" key="1">
    <citation type="journal article" date="2019" name="Curr. Biol.">
        <title>Genome Sequence of Striga asiatica Provides Insight into the Evolution of Plant Parasitism.</title>
        <authorList>
            <person name="Yoshida S."/>
            <person name="Kim S."/>
            <person name="Wafula E.K."/>
            <person name="Tanskanen J."/>
            <person name="Kim Y.M."/>
            <person name="Honaas L."/>
            <person name="Yang Z."/>
            <person name="Spallek T."/>
            <person name="Conn C.E."/>
            <person name="Ichihashi Y."/>
            <person name="Cheong K."/>
            <person name="Cui S."/>
            <person name="Der J.P."/>
            <person name="Gundlach H."/>
            <person name="Jiao Y."/>
            <person name="Hori C."/>
            <person name="Ishida J.K."/>
            <person name="Kasahara H."/>
            <person name="Kiba T."/>
            <person name="Kim M.S."/>
            <person name="Koo N."/>
            <person name="Laohavisit A."/>
            <person name="Lee Y.H."/>
            <person name="Lumba S."/>
            <person name="McCourt P."/>
            <person name="Mortimer J.C."/>
            <person name="Mutuku J.M."/>
            <person name="Nomura T."/>
            <person name="Sasaki-Sekimoto Y."/>
            <person name="Seto Y."/>
            <person name="Wang Y."/>
            <person name="Wakatake T."/>
            <person name="Sakakibara H."/>
            <person name="Demura T."/>
            <person name="Yamaguchi S."/>
            <person name="Yoneyama K."/>
            <person name="Manabe R.I."/>
            <person name="Nelson D.C."/>
            <person name="Schulman A.H."/>
            <person name="Timko M.P."/>
            <person name="dePamphilis C.W."/>
            <person name="Choi D."/>
            <person name="Shirasu K."/>
        </authorList>
    </citation>
    <scope>NUCLEOTIDE SEQUENCE [LARGE SCALE GENOMIC DNA]</scope>
    <source>
        <strain evidence="8">cv. UVA1</strain>
    </source>
</reference>
<dbReference type="SUPFAM" id="SSF46689">
    <property type="entry name" value="Homeodomain-like"/>
    <property type="match status" value="1"/>
</dbReference>
<dbReference type="GO" id="GO:0000978">
    <property type="term" value="F:RNA polymerase II cis-regulatory region sequence-specific DNA binding"/>
    <property type="evidence" value="ECO:0007669"/>
    <property type="project" value="TreeGrafter"/>
</dbReference>
<evidence type="ECO:0000256" key="4">
    <source>
        <dbReference type="ARBA" id="ARBA00023242"/>
    </source>
</evidence>
<protein>
    <submittedName>
        <fullName evidence="7">Myb-related protein</fullName>
    </submittedName>
</protein>
<dbReference type="OrthoDB" id="2143914at2759"/>
<comment type="subcellular location">
    <subcellularLocation>
        <location evidence="1">Nucleus</location>
    </subcellularLocation>
</comment>
<dbReference type="EMBL" id="BKCP01005516">
    <property type="protein sequence ID" value="GER38512.1"/>
    <property type="molecule type" value="Genomic_DNA"/>
</dbReference>
<dbReference type="AlphaFoldDB" id="A0A5A7Q102"/>
<keyword evidence="3" id="KW-0238">DNA-binding</keyword>